<feature type="non-terminal residue" evidence="1">
    <location>
        <position position="1"/>
    </location>
</feature>
<organism evidence="1 2">
    <name type="scientific">Polarella glacialis</name>
    <name type="common">Dinoflagellate</name>
    <dbReference type="NCBI Taxonomy" id="89957"/>
    <lineage>
        <taxon>Eukaryota</taxon>
        <taxon>Sar</taxon>
        <taxon>Alveolata</taxon>
        <taxon>Dinophyceae</taxon>
        <taxon>Suessiales</taxon>
        <taxon>Suessiaceae</taxon>
        <taxon>Polarella</taxon>
    </lineage>
</organism>
<reference evidence="1" key="1">
    <citation type="submission" date="2021-02" db="EMBL/GenBank/DDBJ databases">
        <authorList>
            <person name="Dougan E. K."/>
            <person name="Rhodes N."/>
            <person name="Thang M."/>
            <person name="Chan C."/>
        </authorList>
    </citation>
    <scope>NUCLEOTIDE SEQUENCE</scope>
</reference>
<dbReference type="EMBL" id="CAJNNW010021293">
    <property type="protein sequence ID" value="CAE8667702.1"/>
    <property type="molecule type" value="Genomic_DNA"/>
</dbReference>
<comment type="caution">
    <text evidence="1">The sequence shown here is derived from an EMBL/GenBank/DDBJ whole genome shotgun (WGS) entry which is preliminary data.</text>
</comment>
<sequence>MVVIEELAGASTVPIFPAAIVVLGAGSDDANGLFTPTGKIWHDAPVYENDRRCLLSREPHKNQRTGETSFGWILGQDKRPLYAVQSESLSLVSSGWRKFGGELPIPEIREVESVEEAAEAAATSLKEQ</sequence>
<gene>
    <name evidence="1" type="ORF">PGLA2088_LOCUS16685</name>
</gene>
<evidence type="ECO:0000313" key="1">
    <source>
        <dbReference type="EMBL" id="CAE8667702.1"/>
    </source>
</evidence>
<name>A0A813J6M1_POLGL</name>
<evidence type="ECO:0000313" key="2">
    <source>
        <dbReference type="Proteomes" id="UP000626109"/>
    </source>
</evidence>
<accession>A0A813J6M1</accession>
<protein>
    <submittedName>
        <fullName evidence="1">Uncharacterized protein</fullName>
    </submittedName>
</protein>
<proteinExistence type="predicted"/>
<dbReference type="Proteomes" id="UP000626109">
    <property type="component" value="Unassembled WGS sequence"/>
</dbReference>
<dbReference type="AlphaFoldDB" id="A0A813J6M1"/>